<gene>
    <name evidence="2" type="ORF">EHE19_015045</name>
</gene>
<reference evidence="2 3" key="1">
    <citation type="submission" date="2020-09" db="EMBL/GenBank/DDBJ databases">
        <title>Characterization and genome sequencing of Ruminiclostridium sp. nov. MA18.</title>
        <authorList>
            <person name="Rettenmaier R."/>
            <person name="Kowollik M.-L."/>
            <person name="Liebl W."/>
            <person name="Zverlov V."/>
        </authorList>
    </citation>
    <scope>NUCLEOTIDE SEQUENCE [LARGE SCALE GENOMIC DNA]</scope>
    <source>
        <strain evidence="2 3">MA18</strain>
    </source>
</reference>
<evidence type="ECO:0000313" key="3">
    <source>
        <dbReference type="Proteomes" id="UP000306409"/>
    </source>
</evidence>
<keyword evidence="1" id="KW-0732">Signal</keyword>
<name>A0A4U7JJQ6_9FIRM</name>
<feature type="chain" id="PRO_5039070641" description="Lipoprotein" evidence="1">
    <location>
        <begin position="19"/>
        <end position="162"/>
    </location>
</feature>
<sequence length="162" mass="18098">MRKILFLMLAMSILICVGGCSNKKVESVKAKVTDNKLNVNLDFNRVSSVDDYVLTVIEEDGKLKTTFSNPYDLNVLGMPNLEPPSLENLNEGGTIQLSISIKKLKGTVELSILENDEVIQNMLVEDEKNIVNDLKVTPGKYTIRLKLNEAQLQGKFLFVPIK</sequence>
<dbReference type="AlphaFoldDB" id="A0A4U7JJQ6"/>
<evidence type="ECO:0000313" key="2">
    <source>
        <dbReference type="EMBL" id="QNU66183.1"/>
    </source>
</evidence>
<dbReference type="Proteomes" id="UP000306409">
    <property type="component" value="Chromosome"/>
</dbReference>
<dbReference type="RefSeq" id="WP_137696927.1">
    <property type="nucleotide sequence ID" value="NZ_CP061336.1"/>
</dbReference>
<protein>
    <recommendedName>
        <fullName evidence="4">Lipoprotein</fullName>
    </recommendedName>
</protein>
<keyword evidence="3" id="KW-1185">Reference proteome</keyword>
<dbReference type="EMBL" id="CP061336">
    <property type="protein sequence ID" value="QNU66183.1"/>
    <property type="molecule type" value="Genomic_DNA"/>
</dbReference>
<feature type="signal peptide" evidence="1">
    <location>
        <begin position="1"/>
        <end position="18"/>
    </location>
</feature>
<evidence type="ECO:0008006" key="4">
    <source>
        <dbReference type="Google" id="ProtNLM"/>
    </source>
</evidence>
<evidence type="ECO:0000256" key="1">
    <source>
        <dbReference type="SAM" id="SignalP"/>
    </source>
</evidence>
<proteinExistence type="predicted"/>
<accession>A0A4U7JJQ6</accession>
<dbReference type="KEGG" id="rher:EHE19_015045"/>
<organism evidence="2 3">
    <name type="scientific">Ruminiclostridium herbifermentans</name>
    <dbReference type="NCBI Taxonomy" id="2488810"/>
    <lineage>
        <taxon>Bacteria</taxon>
        <taxon>Bacillati</taxon>
        <taxon>Bacillota</taxon>
        <taxon>Clostridia</taxon>
        <taxon>Eubacteriales</taxon>
        <taxon>Oscillospiraceae</taxon>
        <taxon>Ruminiclostridium</taxon>
    </lineage>
</organism>